<dbReference type="GO" id="GO:0005524">
    <property type="term" value="F:ATP binding"/>
    <property type="evidence" value="ECO:0007669"/>
    <property type="project" value="InterPro"/>
</dbReference>
<reference evidence="3 4" key="1">
    <citation type="journal article" date="2014" name="Genome Announc.">
        <title>Draft genome sequences of eight enterohepatic helicobacter species isolated from both laboratory and wild rodents.</title>
        <authorList>
            <person name="Sheh A."/>
            <person name="Shen Z."/>
            <person name="Fox J.G."/>
        </authorList>
    </citation>
    <scope>NUCLEOTIDE SEQUENCE [LARGE SCALE GENOMIC DNA]</scope>
    <source>
        <strain evidence="3 4">MIT 97-6194</strain>
    </source>
</reference>
<evidence type="ECO:0000313" key="3">
    <source>
        <dbReference type="EMBL" id="TLD95057.1"/>
    </source>
</evidence>
<reference evidence="3" key="3">
    <citation type="submission" date="2018-04" db="EMBL/GenBank/DDBJ databases">
        <authorList>
            <person name="Sheh A."/>
            <person name="Shen Z."/>
            <person name="Mannion A.J."/>
            <person name="Fox J.G."/>
        </authorList>
    </citation>
    <scope>NUCLEOTIDE SEQUENCE</scope>
    <source>
        <strain evidence="3">MIT 97-6194</strain>
    </source>
</reference>
<dbReference type="EMBL" id="QBIU01000001">
    <property type="protein sequence ID" value="MWV69409.1"/>
    <property type="molecule type" value="Genomic_DNA"/>
</dbReference>
<protein>
    <recommendedName>
        <fullName evidence="1">Protein kinase domain-containing protein</fullName>
    </recommendedName>
</protein>
<dbReference type="Gene3D" id="1.10.510.10">
    <property type="entry name" value="Transferase(Phosphotransferase) domain 1"/>
    <property type="match status" value="1"/>
</dbReference>
<dbReference type="PROSITE" id="PS50011">
    <property type="entry name" value="PROTEIN_KINASE_DOM"/>
    <property type="match status" value="1"/>
</dbReference>
<organism evidence="3 4">
    <name type="scientific">Helicobacter saguini</name>
    <dbReference type="NCBI Taxonomy" id="1548018"/>
    <lineage>
        <taxon>Bacteria</taxon>
        <taxon>Pseudomonadati</taxon>
        <taxon>Campylobacterota</taxon>
        <taxon>Epsilonproteobacteria</taxon>
        <taxon>Campylobacterales</taxon>
        <taxon>Helicobacteraceae</taxon>
        <taxon>Helicobacter</taxon>
    </lineage>
</organism>
<evidence type="ECO:0000313" key="4">
    <source>
        <dbReference type="Proteomes" id="UP000029714"/>
    </source>
</evidence>
<reference evidence="2 5" key="4">
    <citation type="submission" date="2019-12" db="EMBL/GenBank/DDBJ databases">
        <title>Multi-Generational Helicobacter saguini Isolates.</title>
        <authorList>
            <person name="Mannion A."/>
            <person name="Shen Z."/>
            <person name="Fox J.G."/>
        </authorList>
    </citation>
    <scope>NUCLEOTIDE SEQUENCE [LARGE SCALE GENOMIC DNA]</scope>
    <source>
        <strain evidence="2">16-048</strain>
        <strain evidence="5">16-048 (F4)</strain>
    </source>
</reference>
<proteinExistence type="predicted"/>
<comment type="caution">
    <text evidence="3">The sequence shown here is derived from an EMBL/GenBank/DDBJ whole genome shotgun (WGS) entry which is preliminary data.</text>
</comment>
<dbReference type="GO" id="GO:0004672">
    <property type="term" value="F:protein kinase activity"/>
    <property type="evidence" value="ECO:0007669"/>
    <property type="project" value="InterPro"/>
</dbReference>
<feature type="domain" description="Protein kinase" evidence="1">
    <location>
        <begin position="183"/>
        <end position="461"/>
    </location>
</feature>
<name>A0A347VT22_9HELI</name>
<evidence type="ECO:0000259" key="1">
    <source>
        <dbReference type="PROSITE" id="PS50011"/>
    </source>
</evidence>
<dbReference type="EMBL" id="JRMP02000004">
    <property type="protein sequence ID" value="TLD95057.1"/>
    <property type="molecule type" value="Genomic_DNA"/>
</dbReference>
<dbReference type="Proteomes" id="UP000477070">
    <property type="component" value="Unassembled WGS sequence"/>
</dbReference>
<dbReference type="Proteomes" id="UP000029714">
    <property type="component" value="Unassembled WGS sequence"/>
</dbReference>
<accession>A0A347VT22</accession>
<dbReference type="OrthoDB" id="9801841at2"/>
<sequence>MSKNVLNKENLKKLILSYNTLLIDGAVLGKKNFDSIYKNMLVPILDEIKQEDNIDKRIYIPKGIVDVIRTKKPNIYKKYFTMQVYIVEIGIETLDKCLKDSKSILVFVANKINGNKVLNYKQHKALFLSQSGFSEYAKQKPKKSQTERKNTKGIDKRNVKINGKIPKENDQVTYSDNNTTKQTTLRKRINGKGEGNIYETDVNLLAKIYKQNDDPKEKNTLKAKNYTFEKLKKFEKLRLDSKIRPYVCLPLFRVFNKNNDCVGFLMNRANGKEFNHILGSPLLRKQAYPNIQYKNLVKMCINFLNITIELHKHNIIIGDIKLDNIMFDLQDNVYIIDCDSFQIDGYPCPVGSPEFLHPTYSGKNMKDTPRILADDYYAISIFIFMILHLGVYPYDSKTSLTRIEAQKQLIFPYLDISKVPKKGKNCWNNLDSTLKDAFINTFNKGGKYASANKILGPDKWLKCCKIFIRLCKEIGLI</sequence>
<dbReference type="InterPro" id="IPR011009">
    <property type="entry name" value="Kinase-like_dom_sf"/>
</dbReference>
<reference evidence="3 4" key="2">
    <citation type="journal article" date="2016" name="Infect. Immun.">
        <title>Helicobacter saguini, a Novel Helicobacter Isolated from Cotton-Top Tamarins with Ulcerative Colitis, Has Proinflammatory Properties and Induces Typhlocolitis and Dysplasia in Gnotobiotic IL-10-/- Mice.</title>
        <authorList>
            <person name="Shen Z."/>
            <person name="Mannion A."/>
            <person name="Whary M.T."/>
            <person name="Muthupalani S."/>
            <person name="Sheh A."/>
            <person name="Feng Y."/>
            <person name="Gong G."/>
            <person name="Vandamme P."/>
            <person name="Holcombe H.R."/>
            <person name="Paster B.J."/>
            <person name="Fox J.G."/>
        </authorList>
    </citation>
    <scope>NUCLEOTIDE SEQUENCE [LARGE SCALE GENOMIC DNA]</scope>
    <source>
        <strain evidence="3 4">MIT 97-6194</strain>
    </source>
</reference>
<dbReference type="InterPro" id="IPR000719">
    <property type="entry name" value="Prot_kinase_dom"/>
</dbReference>
<evidence type="ECO:0000313" key="2">
    <source>
        <dbReference type="EMBL" id="MWV69409.1"/>
    </source>
</evidence>
<evidence type="ECO:0000313" key="5">
    <source>
        <dbReference type="Proteomes" id="UP000477070"/>
    </source>
</evidence>
<dbReference type="SUPFAM" id="SSF56112">
    <property type="entry name" value="Protein kinase-like (PK-like)"/>
    <property type="match status" value="1"/>
</dbReference>
<dbReference type="STRING" id="1548018.LS64_10030"/>
<gene>
    <name evidence="2" type="ORF">DCO61_05150</name>
    <name evidence="3" type="ORF">LS64_003885</name>
</gene>
<dbReference type="AlphaFoldDB" id="A0A347VT22"/>
<dbReference type="RefSeq" id="WP_118949181.1">
    <property type="nucleotide sequence ID" value="NZ_JRMP02000004.1"/>
</dbReference>
<keyword evidence="4" id="KW-1185">Reference proteome</keyword>